<sequence>MVLACLAPIAMHMFYVQRYIEKRNKENKLHMRLYCAIPNQTPEHRNTAMSHVQVPDSPVPTDDGE</sequence>
<protein>
    <submittedName>
        <fullName evidence="2">Uncharacterized protein</fullName>
    </submittedName>
</protein>
<evidence type="ECO:0000313" key="2">
    <source>
        <dbReference type="EMBL" id="MPC81750.1"/>
    </source>
</evidence>
<reference evidence="2 3" key="1">
    <citation type="submission" date="2019-05" db="EMBL/GenBank/DDBJ databases">
        <title>Another draft genome of Portunus trituberculatus and its Hox gene families provides insights of decapod evolution.</title>
        <authorList>
            <person name="Jeong J.-H."/>
            <person name="Song I."/>
            <person name="Kim S."/>
            <person name="Choi T."/>
            <person name="Kim D."/>
            <person name="Ryu S."/>
            <person name="Kim W."/>
        </authorList>
    </citation>
    <scope>NUCLEOTIDE SEQUENCE [LARGE SCALE GENOMIC DNA]</scope>
    <source>
        <tissue evidence="2">Muscle</tissue>
    </source>
</reference>
<evidence type="ECO:0000313" key="3">
    <source>
        <dbReference type="Proteomes" id="UP000324222"/>
    </source>
</evidence>
<accession>A0A5B7IBB0</accession>
<dbReference type="Proteomes" id="UP000324222">
    <property type="component" value="Unassembled WGS sequence"/>
</dbReference>
<organism evidence="2 3">
    <name type="scientific">Portunus trituberculatus</name>
    <name type="common">Swimming crab</name>
    <name type="synonym">Neptunus trituberculatus</name>
    <dbReference type="NCBI Taxonomy" id="210409"/>
    <lineage>
        <taxon>Eukaryota</taxon>
        <taxon>Metazoa</taxon>
        <taxon>Ecdysozoa</taxon>
        <taxon>Arthropoda</taxon>
        <taxon>Crustacea</taxon>
        <taxon>Multicrustacea</taxon>
        <taxon>Malacostraca</taxon>
        <taxon>Eumalacostraca</taxon>
        <taxon>Eucarida</taxon>
        <taxon>Decapoda</taxon>
        <taxon>Pleocyemata</taxon>
        <taxon>Brachyura</taxon>
        <taxon>Eubrachyura</taxon>
        <taxon>Portunoidea</taxon>
        <taxon>Portunidae</taxon>
        <taxon>Portuninae</taxon>
        <taxon>Portunus</taxon>
    </lineage>
</organism>
<name>A0A5B7IBB0_PORTR</name>
<dbReference type="AlphaFoldDB" id="A0A5B7IBB0"/>
<proteinExistence type="predicted"/>
<evidence type="ECO:0000256" key="1">
    <source>
        <dbReference type="SAM" id="MobiDB-lite"/>
    </source>
</evidence>
<keyword evidence="3" id="KW-1185">Reference proteome</keyword>
<dbReference type="EMBL" id="VSRR010057885">
    <property type="protein sequence ID" value="MPC81750.1"/>
    <property type="molecule type" value="Genomic_DNA"/>
</dbReference>
<comment type="caution">
    <text evidence="2">The sequence shown here is derived from an EMBL/GenBank/DDBJ whole genome shotgun (WGS) entry which is preliminary data.</text>
</comment>
<feature type="region of interest" description="Disordered" evidence="1">
    <location>
        <begin position="44"/>
        <end position="65"/>
    </location>
</feature>
<gene>
    <name evidence="2" type="ORF">E2C01_076383</name>
</gene>